<dbReference type="EMBL" id="CYGV01001400">
    <property type="protein sequence ID" value="CUA73907.1"/>
    <property type="molecule type" value="Genomic_DNA"/>
</dbReference>
<keyword evidence="4" id="KW-0554">One-carbon metabolism</keyword>
<keyword evidence="11" id="KW-1185">Reference proteome</keyword>
<evidence type="ECO:0000256" key="7">
    <source>
        <dbReference type="RuleBase" id="RU004474"/>
    </source>
</evidence>
<dbReference type="GO" id="GO:0046655">
    <property type="term" value="P:folic acid metabolic process"/>
    <property type="evidence" value="ECO:0007669"/>
    <property type="project" value="TreeGrafter"/>
</dbReference>
<feature type="region of interest" description="Disordered" evidence="8">
    <location>
        <begin position="1"/>
        <end position="40"/>
    </location>
</feature>
<dbReference type="PANTHER" id="PTHR48069:SF3">
    <property type="entry name" value="DIHYDROFOLATE REDUCTASE"/>
    <property type="match status" value="1"/>
</dbReference>
<dbReference type="GO" id="GO:0005739">
    <property type="term" value="C:mitochondrion"/>
    <property type="evidence" value="ECO:0007669"/>
    <property type="project" value="TreeGrafter"/>
</dbReference>
<evidence type="ECO:0000256" key="2">
    <source>
        <dbReference type="ARBA" id="ARBA00012856"/>
    </source>
</evidence>
<evidence type="ECO:0000256" key="4">
    <source>
        <dbReference type="ARBA" id="ARBA00022563"/>
    </source>
</evidence>
<dbReference type="PRINTS" id="PR00070">
    <property type="entry name" value="DHFR"/>
</dbReference>
<dbReference type="Gene3D" id="3.40.430.10">
    <property type="entry name" value="Dihydrofolate Reductase, subunit A"/>
    <property type="match status" value="1"/>
</dbReference>
<keyword evidence="6" id="KW-0560">Oxidoreductase</keyword>
<evidence type="ECO:0000256" key="3">
    <source>
        <dbReference type="ARBA" id="ARBA00018886"/>
    </source>
</evidence>
<proteinExistence type="inferred from homology"/>
<dbReference type="PANTHER" id="PTHR48069">
    <property type="entry name" value="DIHYDROFOLATE REDUCTASE"/>
    <property type="match status" value="1"/>
</dbReference>
<feature type="domain" description="DHFR" evidence="9">
    <location>
        <begin position="54"/>
        <end position="205"/>
    </location>
</feature>
<feature type="compositionally biased region" description="Basic residues" evidence="8">
    <location>
        <begin position="1"/>
        <end position="15"/>
    </location>
</feature>
<dbReference type="GO" id="GO:0046654">
    <property type="term" value="P:tetrahydrofolate biosynthetic process"/>
    <property type="evidence" value="ECO:0007669"/>
    <property type="project" value="UniProtKB-UniPathway"/>
</dbReference>
<evidence type="ECO:0000256" key="5">
    <source>
        <dbReference type="ARBA" id="ARBA00022857"/>
    </source>
</evidence>
<dbReference type="PROSITE" id="PS00075">
    <property type="entry name" value="DHFR_1"/>
    <property type="match status" value="1"/>
</dbReference>
<dbReference type="PROSITE" id="PS51330">
    <property type="entry name" value="DHFR_2"/>
    <property type="match status" value="1"/>
</dbReference>
<feature type="compositionally biased region" description="Polar residues" evidence="8">
    <location>
        <begin position="16"/>
        <end position="31"/>
    </location>
</feature>
<evidence type="ECO:0000313" key="11">
    <source>
        <dbReference type="Proteomes" id="UP000044841"/>
    </source>
</evidence>
<evidence type="ECO:0000256" key="8">
    <source>
        <dbReference type="SAM" id="MobiDB-lite"/>
    </source>
</evidence>
<dbReference type="GO" id="GO:0004146">
    <property type="term" value="F:dihydrofolate reductase activity"/>
    <property type="evidence" value="ECO:0007669"/>
    <property type="project" value="UniProtKB-EC"/>
</dbReference>
<dbReference type="GO" id="GO:0006730">
    <property type="term" value="P:one-carbon metabolic process"/>
    <property type="evidence" value="ECO:0007669"/>
    <property type="project" value="UniProtKB-KW"/>
</dbReference>
<accession>A0A0K6G5K9</accession>
<evidence type="ECO:0000256" key="1">
    <source>
        <dbReference type="ARBA" id="ARBA00004903"/>
    </source>
</evidence>
<evidence type="ECO:0000256" key="6">
    <source>
        <dbReference type="ARBA" id="ARBA00023002"/>
    </source>
</evidence>
<evidence type="ECO:0000259" key="9">
    <source>
        <dbReference type="PROSITE" id="PS51330"/>
    </source>
</evidence>
<dbReference type="InterPro" id="IPR024072">
    <property type="entry name" value="DHFR-like_dom_sf"/>
</dbReference>
<organism evidence="10 11">
    <name type="scientific">Rhizoctonia solani</name>
    <dbReference type="NCBI Taxonomy" id="456999"/>
    <lineage>
        <taxon>Eukaryota</taxon>
        <taxon>Fungi</taxon>
        <taxon>Dikarya</taxon>
        <taxon>Basidiomycota</taxon>
        <taxon>Agaricomycotina</taxon>
        <taxon>Agaricomycetes</taxon>
        <taxon>Cantharellales</taxon>
        <taxon>Ceratobasidiaceae</taxon>
        <taxon>Rhizoctonia</taxon>
    </lineage>
</organism>
<reference evidence="10 11" key="1">
    <citation type="submission" date="2015-07" db="EMBL/GenBank/DDBJ databases">
        <authorList>
            <person name="Noorani M."/>
        </authorList>
    </citation>
    <scope>NUCLEOTIDE SEQUENCE [LARGE SCALE GENOMIC DNA]</scope>
    <source>
        <strain evidence="10">BBA 69670</strain>
    </source>
</reference>
<dbReference type="InterPro" id="IPR017925">
    <property type="entry name" value="DHFR_CS"/>
</dbReference>
<evidence type="ECO:0000313" key="10">
    <source>
        <dbReference type="EMBL" id="CUA73907.1"/>
    </source>
</evidence>
<keyword evidence="5" id="KW-0521">NADP</keyword>
<dbReference type="CDD" id="cd00209">
    <property type="entry name" value="DHFR"/>
    <property type="match status" value="1"/>
</dbReference>
<dbReference type="InterPro" id="IPR012259">
    <property type="entry name" value="DHFR"/>
</dbReference>
<dbReference type="UniPathway" id="UPA00077">
    <property type="reaction ID" value="UER00158"/>
</dbReference>
<sequence>MLRSHKSSRSRKQTGRNRSISLHTPRQQTSHDYYRSKRQETSRDILTMPSPLPQLTLVVAATLTNGIGAKGSLPWRLPREMAYFAKVTREGGPRSSGPNAVIMGRKTWESIKPQYRPLKGRLNVVISSSIASVDDLAPASASEHPTLLATSLEASVAGVEASNAFIIGGASIYTQALEHPATTRILLTRILEPAYEECDVFFPEI</sequence>
<dbReference type="GO" id="GO:0046452">
    <property type="term" value="P:dihydrofolate metabolic process"/>
    <property type="evidence" value="ECO:0007669"/>
    <property type="project" value="TreeGrafter"/>
</dbReference>
<dbReference type="InterPro" id="IPR001796">
    <property type="entry name" value="DHFR_dom"/>
</dbReference>
<dbReference type="SMR" id="A0A0K6G5K9"/>
<gene>
    <name evidence="10" type="ORF">RSOLAG22IIIB_01428</name>
</gene>
<protein>
    <recommendedName>
        <fullName evidence="3">Dihydrofolate reductase</fullName>
        <ecNumber evidence="2">1.5.1.3</ecNumber>
    </recommendedName>
</protein>
<comment type="similarity">
    <text evidence="7">Belongs to the dihydrofolate reductase family.</text>
</comment>
<dbReference type="AlphaFoldDB" id="A0A0K6G5K9"/>
<dbReference type="Pfam" id="PF00186">
    <property type="entry name" value="DHFR_1"/>
    <property type="match status" value="1"/>
</dbReference>
<comment type="pathway">
    <text evidence="1">Cofactor biosynthesis; tetrahydrofolate biosynthesis; 5,6,7,8-tetrahydrofolate from 7,8-dihydrofolate: step 1/1.</text>
</comment>
<dbReference type="SUPFAM" id="SSF53597">
    <property type="entry name" value="Dihydrofolate reductase-like"/>
    <property type="match status" value="1"/>
</dbReference>
<dbReference type="EC" id="1.5.1.3" evidence="2"/>
<dbReference type="Proteomes" id="UP000044841">
    <property type="component" value="Unassembled WGS sequence"/>
</dbReference>
<dbReference type="GO" id="GO:0050661">
    <property type="term" value="F:NADP binding"/>
    <property type="evidence" value="ECO:0007669"/>
    <property type="project" value="InterPro"/>
</dbReference>
<name>A0A0K6G5K9_9AGAM</name>